<dbReference type="WBParaSite" id="SVE_0031300.1">
    <property type="protein sequence ID" value="SVE_0031300.1"/>
    <property type="gene ID" value="SVE_0031300"/>
</dbReference>
<dbReference type="GO" id="GO:0032039">
    <property type="term" value="C:integrator complex"/>
    <property type="evidence" value="ECO:0007669"/>
    <property type="project" value="InterPro"/>
</dbReference>
<evidence type="ECO:0000313" key="3">
    <source>
        <dbReference type="WBParaSite" id="SVE_0031300.1"/>
    </source>
</evidence>
<feature type="domain" description="Integrator complex subunit 5 C-terminal" evidence="1">
    <location>
        <begin position="281"/>
        <end position="931"/>
    </location>
</feature>
<organism evidence="2 3">
    <name type="scientific">Strongyloides venezuelensis</name>
    <name type="common">Threadworm</name>
    <dbReference type="NCBI Taxonomy" id="75913"/>
    <lineage>
        <taxon>Eukaryota</taxon>
        <taxon>Metazoa</taxon>
        <taxon>Ecdysozoa</taxon>
        <taxon>Nematoda</taxon>
        <taxon>Chromadorea</taxon>
        <taxon>Rhabditida</taxon>
        <taxon>Tylenchina</taxon>
        <taxon>Panagrolaimomorpha</taxon>
        <taxon>Strongyloidoidea</taxon>
        <taxon>Strongyloididae</taxon>
        <taxon>Strongyloides</taxon>
    </lineage>
</organism>
<dbReference type="STRING" id="75913.A0A0K0EUW7"/>
<sequence length="1022" mass="119430">MIDMEVQEESHDAKILKLATVAENINIHNLYSGTIIWDKMPLSDIKILADYLFSKDNVFTLKEGAFYFASSLIHEQTHIQLTKMDGKDSKQKLQQRQAAYNYVLDRISEKSEVSGGANFIYQWLSELYKDIVYFNSNKKNTDSKLTSTGQYYNGVKTIGQLNSLFVKVAKIVIDSDKEHYVKYLIEMGKNQKFVLNPLVKLFHDPSVCEKTQHLLWEYGSKSFYQSYKEGFLSTDTPQEWHAFILFIEYFSKINSLAKDPSLRSILYDSLNGINVYPESSPEATFVFLIRVFATSSALLQSIFPKLMNDLTADSIIKIYRYFRFIAIKLPAKDMYYHSLISKYFDVFEKKTFFVVLDALLKLMMNPKEYQEKYLFEESEFLHLIDGCFKIASEIVNGVLEIVYFKGKDMKCSDTQIERFEFFNDISKPNGKLDKMLKIMITSDTLGKLFTPLLHAFCVNDYTNLGMDIVSKGLFIPKNVNDLKRYLALVVANQIIYPDVLVDAIRHTRKNFDRLMRDFGDDAVNYRIQMLKNMVHLKKWHDNVKGTTNVKYLKMELLEVTCNVITVAFFSASSIEEIVYKYDGDGKKILDLDIFNNLVNSLCGIANEFKTDMLIQIEQTYEWTKWMCKILTKILLMIEDETTSVDVTTAFDKLFSSFLLLLKDQTYMVKVSFYVSVISDILVNSHRLFKTDLYYENELKEASSSHECCPIIAQMAETDTETSTLSYLRKSKDLVVRKKPHHMVHGGQLSRSRPFDKDIWDNYALMHRKDFFFAYYLDAIHSIEPNIEVRRDIIRLLSEAVCGNLAPSLTVSWVDWEFEKPLADSHIKIYNNFRKFYWIEDFLIGLAKDCPGLLWHFIPVFRSFFGNIMFKLESFPDKNMRVIPSILDLIDELFVLLSLAEILPPNMEYIFEIFNVCTIHETYLVMGDIWKVVLKMVNLWNTTEIKDRNHERKLPKPDIKDLSLNLIYILQKYDKEIGYLLPILEDCKLLYFEDDDMSPETFKGREHPQFSAYTEFIRVDKRK</sequence>
<keyword evidence="2" id="KW-1185">Reference proteome</keyword>
<accession>A0A0K0EUW7</accession>
<dbReference type="GO" id="GO:0034472">
    <property type="term" value="P:snRNA 3'-end processing"/>
    <property type="evidence" value="ECO:0007669"/>
    <property type="project" value="TreeGrafter"/>
</dbReference>
<dbReference type="PANTHER" id="PTHR31697:SF2">
    <property type="entry name" value="INTEGRATOR COMPLEX SUBUNIT 5"/>
    <property type="match status" value="1"/>
</dbReference>
<dbReference type="InterPro" id="IPR040316">
    <property type="entry name" value="INTS5"/>
</dbReference>
<evidence type="ECO:0000259" key="1">
    <source>
        <dbReference type="Pfam" id="PF14838"/>
    </source>
</evidence>
<name>A0A0K0EUW7_STRVS</name>
<dbReference type="Pfam" id="PF14838">
    <property type="entry name" value="INTS5_C"/>
    <property type="match status" value="1"/>
</dbReference>
<evidence type="ECO:0000313" key="2">
    <source>
        <dbReference type="Proteomes" id="UP000035680"/>
    </source>
</evidence>
<dbReference type="Proteomes" id="UP000035680">
    <property type="component" value="Unassembled WGS sequence"/>
</dbReference>
<proteinExistence type="predicted"/>
<protein>
    <submittedName>
        <fullName evidence="3">INTS5_C domain-containing protein</fullName>
    </submittedName>
</protein>
<reference evidence="2" key="1">
    <citation type="submission" date="2014-07" db="EMBL/GenBank/DDBJ databases">
        <authorList>
            <person name="Martin A.A"/>
            <person name="De Silva N."/>
        </authorList>
    </citation>
    <scope>NUCLEOTIDE SEQUENCE</scope>
</reference>
<dbReference type="AlphaFoldDB" id="A0A0K0EUW7"/>
<reference evidence="3" key="2">
    <citation type="submission" date="2015-08" db="UniProtKB">
        <authorList>
            <consortium name="WormBaseParasite"/>
        </authorList>
    </citation>
    <scope>IDENTIFICATION</scope>
</reference>
<dbReference type="InterPro" id="IPR029444">
    <property type="entry name" value="INTS5_C"/>
</dbReference>
<dbReference type="PANTHER" id="PTHR31697">
    <property type="entry name" value="INTEGRATOR COMPLEX SUBUNIT 5"/>
    <property type="match status" value="1"/>
</dbReference>